<keyword evidence="9 13" id="KW-1133">Transmembrane helix</keyword>
<feature type="binding site" description="axial binding residue" evidence="13 14">
    <location>
        <position position="259"/>
    </location>
    <ligand>
        <name>heme</name>
        <dbReference type="ChEBI" id="CHEBI:30413"/>
    </ligand>
    <ligandPart>
        <name>Fe</name>
        <dbReference type="ChEBI" id="CHEBI:18248"/>
    </ligandPart>
</feature>
<dbReference type="EMBL" id="LJRR01000317">
    <property type="protein sequence ID" value="KPZ12473.1"/>
    <property type="molecule type" value="Genomic_DNA"/>
</dbReference>
<evidence type="ECO:0000256" key="10">
    <source>
        <dbReference type="ARBA" id="ARBA00023004"/>
    </source>
</evidence>
<dbReference type="NCBIfam" id="NF009729">
    <property type="entry name" value="PRK13254.1-3"/>
    <property type="match status" value="1"/>
</dbReference>
<protein>
    <recommendedName>
        <fullName evidence="13">Cytochrome c-type biogenesis protein CcmE</fullName>
    </recommendedName>
    <alternativeName>
        <fullName evidence="13">Cytochrome c maturation protein E</fullName>
    </alternativeName>
    <alternativeName>
        <fullName evidence="13">Heme chaperone CcmE</fullName>
    </alternativeName>
</protein>
<evidence type="ECO:0000313" key="18">
    <source>
        <dbReference type="Proteomes" id="UP000050317"/>
    </source>
</evidence>
<sequence>MRAQHSASRRNRPCLPKCGCRCCLPCWVSTVSSASCCCCACGLKCCVASRAPSGPWPRFSAVWGKRRCRRRTRLELRVIQRFSRHGPPRVVRLVGLRPLSAGAADQRDPAGAGAASLSEATRATLEAGEPSVNPLRRKRLLIILAVLAGVALALGLALSALKENINLFYTPSQIANGEAPLGTRIRAGGMVEKGSLQRSADSLDVRFVVTDFNKSVTIAYRGILPDLFREGQGIVALGKLDAQGVVVADEVLAKHDEKYMPPEVTKALRESGQAAPTPATMPARQVDR</sequence>
<evidence type="ECO:0000256" key="2">
    <source>
        <dbReference type="ARBA" id="ARBA00022475"/>
    </source>
</evidence>
<dbReference type="AlphaFoldDB" id="A0A0N8TD33"/>
<comment type="subcellular location">
    <subcellularLocation>
        <location evidence="1">Cell inner membrane</location>
    </subcellularLocation>
    <subcellularLocation>
        <location evidence="13">Cell membrane</location>
        <topology evidence="13">Single-pass type II membrane protein</topology>
    </subcellularLocation>
</comment>
<keyword evidence="4 13" id="KW-0349">Heme</keyword>
<evidence type="ECO:0000256" key="12">
    <source>
        <dbReference type="ARBA" id="ARBA00056663"/>
    </source>
</evidence>
<accession>A0A0N8TD33</accession>
<evidence type="ECO:0000256" key="1">
    <source>
        <dbReference type="ARBA" id="ARBA00004533"/>
    </source>
</evidence>
<keyword evidence="2 13" id="KW-1003">Cell membrane</keyword>
<evidence type="ECO:0000256" key="7">
    <source>
        <dbReference type="ARBA" id="ARBA00022748"/>
    </source>
</evidence>
<evidence type="ECO:0000256" key="14">
    <source>
        <dbReference type="PIRSR" id="PIRSR604329-50"/>
    </source>
</evidence>
<dbReference type="Pfam" id="PF03100">
    <property type="entry name" value="CcmE"/>
    <property type="match status" value="1"/>
</dbReference>
<keyword evidence="8 13" id="KW-0735">Signal-anchor</keyword>
<organism evidence="17 18">
    <name type="scientific">Pseudomonas syringae pv. viburni</name>
    <dbReference type="NCBI Taxonomy" id="251703"/>
    <lineage>
        <taxon>Bacteria</taxon>
        <taxon>Pseudomonadati</taxon>
        <taxon>Pseudomonadota</taxon>
        <taxon>Gammaproteobacteria</taxon>
        <taxon>Pseudomonadales</taxon>
        <taxon>Pseudomonadaceae</taxon>
        <taxon>Pseudomonas</taxon>
    </lineage>
</organism>
<keyword evidence="3" id="KW-0997">Cell inner membrane</keyword>
<dbReference type="NCBIfam" id="NF009727">
    <property type="entry name" value="PRK13254.1-1"/>
    <property type="match status" value="1"/>
</dbReference>
<evidence type="ECO:0000256" key="5">
    <source>
        <dbReference type="ARBA" id="ARBA00022692"/>
    </source>
</evidence>
<proteinExistence type="inferred from homology"/>
<dbReference type="GO" id="GO:0017004">
    <property type="term" value="P:cytochrome complex assembly"/>
    <property type="evidence" value="ECO:0007669"/>
    <property type="project" value="UniProtKB-KW"/>
</dbReference>
<dbReference type="FunFam" id="2.40.50.140:FF:000104">
    <property type="entry name" value="Cytochrome c-type biogenesis protein CcmE"/>
    <property type="match status" value="1"/>
</dbReference>
<dbReference type="InterPro" id="IPR012340">
    <property type="entry name" value="NA-bd_OB-fold"/>
</dbReference>
<evidence type="ECO:0000256" key="13">
    <source>
        <dbReference type="HAMAP-Rule" id="MF_01959"/>
    </source>
</evidence>
<keyword evidence="5 13" id="KW-0812">Transmembrane</keyword>
<evidence type="ECO:0000256" key="8">
    <source>
        <dbReference type="ARBA" id="ARBA00022968"/>
    </source>
</evidence>
<dbReference type="PANTHER" id="PTHR34128:SF2">
    <property type="entry name" value="CYTOCHROME C-TYPE BIOGENESIS PROTEIN CCME HOMOLOG, MITOCHONDRIAL"/>
    <property type="match status" value="1"/>
</dbReference>
<keyword evidence="11 13" id="KW-0472">Membrane</keyword>
<dbReference type="Gene3D" id="2.40.50.140">
    <property type="entry name" value="Nucleic acid-binding proteins"/>
    <property type="match status" value="1"/>
</dbReference>
<evidence type="ECO:0000256" key="16">
    <source>
        <dbReference type="SAM" id="Phobius"/>
    </source>
</evidence>
<dbReference type="SUPFAM" id="SSF82093">
    <property type="entry name" value="Heme chaperone CcmE"/>
    <property type="match status" value="1"/>
</dbReference>
<feature type="region of interest" description="Disordered" evidence="15">
    <location>
        <begin position="267"/>
        <end position="288"/>
    </location>
</feature>
<dbReference type="GO" id="GO:0005886">
    <property type="term" value="C:plasma membrane"/>
    <property type="evidence" value="ECO:0007669"/>
    <property type="project" value="UniProtKB-SubCell"/>
</dbReference>
<dbReference type="GO" id="GO:0020037">
    <property type="term" value="F:heme binding"/>
    <property type="evidence" value="ECO:0007669"/>
    <property type="project" value="InterPro"/>
</dbReference>
<dbReference type="PATRIC" id="fig|251703.9.peg.3542"/>
<evidence type="ECO:0000256" key="3">
    <source>
        <dbReference type="ARBA" id="ARBA00022519"/>
    </source>
</evidence>
<dbReference type="GO" id="GO:0046872">
    <property type="term" value="F:metal ion binding"/>
    <property type="evidence" value="ECO:0007669"/>
    <property type="project" value="UniProtKB-KW"/>
</dbReference>
<evidence type="ECO:0000313" key="17">
    <source>
        <dbReference type="EMBL" id="KPZ12473.1"/>
    </source>
</evidence>
<dbReference type="HAMAP" id="MF_01959">
    <property type="entry name" value="CcmE"/>
    <property type="match status" value="1"/>
</dbReference>
<keyword evidence="10 13" id="KW-0408">Iron</keyword>
<dbReference type="Proteomes" id="UP000050317">
    <property type="component" value="Unassembled WGS sequence"/>
</dbReference>
<gene>
    <name evidence="13" type="primary">ccmE</name>
    <name evidence="13" type="synonym">cycJ</name>
    <name evidence="17" type="ORF">ALO40_101702</name>
</gene>
<reference evidence="17 18" key="1">
    <citation type="submission" date="2015-09" db="EMBL/GenBank/DDBJ databases">
        <title>Genome announcement of multiple Pseudomonas syringae strains.</title>
        <authorList>
            <person name="Thakur S."/>
            <person name="Wang P.W."/>
            <person name="Gong Y."/>
            <person name="Weir B.S."/>
            <person name="Guttman D.S."/>
        </authorList>
    </citation>
    <scope>NUCLEOTIDE SEQUENCE [LARGE SCALE GENOMIC DNA]</scope>
    <source>
        <strain evidence="17 18">ICMP3963</strain>
    </source>
</reference>
<comment type="function">
    <text evidence="12 13">Heme chaperone required for the biogenesis of c-type cytochromes. Transiently binds heme delivered by CcmC and transfers the heme to apo-cytochromes in a process facilitated by CcmF and CcmH.</text>
</comment>
<evidence type="ECO:0000256" key="6">
    <source>
        <dbReference type="ARBA" id="ARBA00022723"/>
    </source>
</evidence>
<comment type="similarity">
    <text evidence="13">Belongs to the CcmE/CycJ family.</text>
</comment>
<feature type="binding site" description="covalent" evidence="13 14">
    <location>
        <position position="255"/>
    </location>
    <ligand>
        <name>heme</name>
        <dbReference type="ChEBI" id="CHEBI:30413"/>
    </ligand>
</feature>
<dbReference type="NCBIfam" id="NF009731">
    <property type="entry name" value="PRK13254.1-5"/>
    <property type="match status" value="1"/>
</dbReference>
<dbReference type="GO" id="GO:0017003">
    <property type="term" value="P:protein-heme linkage"/>
    <property type="evidence" value="ECO:0007669"/>
    <property type="project" value="UniProtKB-UniRule"/>
</dbReference>
<dbReference type="PANTHER" id="PTHR34128">
    <property type="entry name" value="CYTOCHROME C-TYPE BIOGENESIS PROTEIN CCME HOMOLOG, MITOCHONDRIAL"/>
    <property type="match status" value="1"/>
</dbReference>
<keyword evidence="7 13" id="KW-0201">Cytochrome c-type biogenesis</keyword>
<name>A0A0N8TD33_9PSED</name>
<evidence type="ECO:0000256" key="15">
    <source>
        <dbReference type="SAM" id="MobiDB-lite"/>
    </source>
</evidence>
<dbReference type="InterPro" id="IPR036127">
    <property type="entry name" value="CcmE-like_sf"/>
</dbReference>
<feature type="topological domain" description="Cytoplasmic" evidence="13">
    <location>
        <begin position="1"/>
        <end position="139"/>
    </location>
</feature>
<evidence type="ECO:0000256" key="9">
    <source>
        <dbReference type="ARBA" id="ARBA00022989"/>
    </source>
</evidence>
<evidence type="ECO:0000256" key="11">
    <source>
        <dbReference type="ARBA" id="ARBA00023136"/>
    </source>
</evidence>
<evidence type="ECO:0000256" key="4">
    <source>
        <dbReference type="ARBA" id="ARBA00022617"/>
    </source>
</evidence>
<feature type="topological domain" description="Extracellular" evidence="13">
    <location>
        <begin position="161"/>
        <end position="288"/>
    </location>
</feature>
<dbReference type="InterPro" id="IPR004329">
    <property type="entry name" value="CcmE"/>
</dbReference>
<keyword evidence="6 13" id="KW-0479">Metal-binding</keyword>
<comment type="caution">
    <text evidence="17">The sequence shown here is derived from an EMBL/GenBank/DDBJ whole genome shotgun (WGS) entry which is preliminary data.</text>
</comment>
<feature type="transmembrane region" description="Helical" evidence="16">
    <location>
        <begin position="140"/>
        <end position="161"/>
    </location>
</feature>